<dbReference type="PANTHER" id="PTHR10783:SF103">
    <property type="entry name" value="SOLUTE CARRIER FAMILY 53 MEMBER 1"/>
    <property type="match status" value="1"/>
</dbReference>
<evidence type="ECO:0000256" key="2">
    <source>
        <dbReference type="ARBA" id="ARBA00009665"/>
    </source>
</evidence>
<organism evidence="9">
    <name type="scientific">Hexamita inflata</name>
    <dbReference type="NCBI Taxonomy" id="28002"/>
    <lineage>
        <taxon>Eukaryota</taxon>
        <taxon>Metamonada</taxon>
        <taxon>Diplomonadida</taxon>
        <taxon>Hexamitidae</taxon>
        <taxon>Hexamitinae</taxon>
        <taxon>Hexamita</taxon>
    </lineage>
</organism>
<dbReference type="GO" id="GO:0016036">
    <property type="term" value="P:cellular response to phosphate starvation"/>
    <property type="evidence" value="ECO:0007669"/>
    <property type="project" value="TreeGrafter"/>
</dbReference>
<feature type="transmembrane region" description="Helical" evidence="6">
    <location>
        <begin position="300"/>
        <end position="324"/>
    </location>
</feature>
<protein>
    <submittedName>
        <fullName evidence="9">EXS family protein</fullName>
    </submittedName>
    <submittedName>
        <fullName evidence="10">EXS_family protein</fullName>
    </submittedName>
</protein>
<dbReference type="PROSITE" id="PS51380">
    <property type="entry name" value="EXS"/>
    <property type="match status" value="1"/>
</dbReference>
<name>A0AA86TU57_9EUKA</name>
<dbReference type="CDD" id="cd14447">
    <property type="entry name" value="SPX"/>
    <property type="match status" value="1"/>
</dbReference>
<evidence type="ECO:0000256" key="6">
    <source>
        <dbReference type="SAM" id="Phobius"/>
    </source>
</evidence>
<feature type="transmembrane region" description="Helical" evidence="6">
    <location>
        <begin position="221"/>
        <end position="241"/>
    </location>
</feature>
<gene>
    <name evidence="9" type="ORF">HINF_LOCUS14777</name>
    <name evidence="10" type="ORF">HINF_LOCUS1688</name>
</gene>
<reference evidence="9" key="1">
    <citation type="submission" date="2023-06" db="EMBL/GenBank/DDBJ databases">
        <authorList>
            <person name="Kurt Z."/>
        </authorList>
    </citation>
    <scope>NUCLEOTIDE SEQUENCE</scope>
</reference>
<feature type="transmembrane region" description="Helical" evidence="6">
    <location>
        <begin position="261"/>
        <end position="280"/>
    </location>
</feature>
<dbReference type="EMBL" id="CAXDID020000003">
    <property type="protein sequence ID" value="CAL5972004.1"/>
    <property type="molecule type" value="Genomic_DNA"/>
</dbReference>
<dbReference type="InterPro" id="IPR004342">
    <property type="entry name" value="EXS_C"/>
</dbReference>
<comment type="caution">
    <text evidence="9">The sequence shown here is derived from an EMBL/GenBank/DDBJ whole genome shotgun (WGS) entry which is preliminary data.</text>
</comment>
<evidence type="ECO:0000313" key="9">
    <source>
        <dbReference type="EMBL" id="CAI9927132.1"/>
    </source>
</evidence>
<dbReference type="GO" id="GO:0000822">
    <property type="term" value="F:inositol hexakisphosphate binding"/>
    <property type="evidence" value="ECO:0007669"/>
    <property type="project" value="TreeGrafter"/>
</dbReference>
<dbReference type="PANTHER" id="PTHR10783">
    <property type="entry name" value="XENOTROPIC AND POLYTROPIC RETROVIRUS RECEPTOR 1-RELATED"/>
    <property type="match status" value="1"/>
</dbReference>
<accession>A0AA86TU57</accession>
<evidence type="ECO:0000313" key="10">
    <source>
        <dbReference type="EMBL" id="CAL5972004.1"/>
    </source>
</evidence>
<feature type="domain" description="SPX" evidence="8">
    <location>
        <begin position="1"/>
        <end position="162"/>
    </location>
</feature>
<sequence>MQSEINPYWQHKYVRYNFLMKICQQIDQQDTNEKDINKNLFISKNQHFPSVSQEIVISLIKNLSEEFLKEIQKDFDMVDSFFVEEMDKIESQANDAVSMSTKAQEINLERSQCGIITQKMKECLNHATLLQNYAILNYEQIRKLVKLHDKSSHYTYDAKRWYKERLVKCSFDKKELFENIEQKLACSYASLFNFSQKRALVNLQTENKVQKESKYRGGRTYMLLGVDLMLILILINLQAYFSENKLNVLSQMQEMAIRSNFVIASLLIGIGFSILTMHQYKINYIFILQIPPGVVKTGHIQIMTIAAKQLFIVIVTTCLCYVKIMSQNDTNVPILLRNTLYKIIHFIQPTYWLAIPIISLSIFTITDIVKSKGKESIASYLLTALFNVFTPWRQPIEFHHSLLCSTCVSCREAFRDILNLITCNRIPDYIIVSLENIFNVLRIMQAFIRTKQQEKFYPHGFYMIQFALNIIITMNQISYIKNIQTAYWTFVGFRVVDSVYKMYWDAFEEWGLFTGGSSGIKYKYKPIEWTYGKYVRRPTLFPLWQIISYHIIDYISVCIWAFTCFQSLKHITNQFWFTCFYQEMLVVHRIVWMIIRMDNQQQTNVEQYVSTNYIPFALDDFDRQNYQTVKQKQKDQEVLEQLSGLWLQFNTGTKKGEEHIVEIANQYQITKSKVANLDIGDVIANLNLEQKSDSQLKNEANQKIEAGEGKQIWSLTKE</sequence>
<evidence type="ECO:0000259" key="7">
    <source>
        <dbReference type="PROSITE" id="PS51380"/>
    </source>
</evidence>
<dbReference type="Pfam" id="PF03124">
    <property type="entry name" value="EXS"/>
    <property type="match status" value="1"/>
</dbReference>
<proteinExistence type="inferred from homology"/>
<comment type="similarity">
    <text evidence="2">Belongs to the SYG1 (TC 2.A.94) family.</text>
</comment>
<keyword evidence="3 6" id="KW-0812">Transmembrane</keyword>
<reference evidence="10 11" key="2">
    <citation type="submission" date="2024-07" db="EMBL/GenBank/DDBJ databases">
        <authorList>
            <person name="Akdeniz Z."/>
        </authorList>
    </citation>
    <scope>NUCLEOTIDE SEQUENCE [LARGE SCALE GENOMIC DNA]</scope>
</reference>
<keyword evidence="5 6" id="KW-0472">Membrane</keyword>
<dbReference type="GO" id="GO:0006817">
    <property type="term" value="P:phosphate ion transport"/>
    <property type="evidence" value="ECO:0007669"/>
    <property type="project" value="TreeGrafter"/>
</dbReference>
<dbReference type="GO" id="GO:0005794">
    <property type="term" value="C:Golgi apparatus"/>
    <property type="evidence" value="ECO:0007669"/>
    <property type="project" value="TreeGrafter"/>
</dbReference>
<evidence type="ECO:0000256" key="1">
    <source>
        <dbReference type="ARBA" id="ARBA00004141"/>
    </source>
</evidence>
<evidence type="ECO:0000256" key="5">
    <source>
        <dbReference type="ARBA" id="ARBA00023136"/>
    </source>
</evidence>
<keyword evidence="4 6" id="KW-1133">Transmembrane helix</keyword>
<dbReference type="EMBL" id="CATOUU010000380">
    <property type="protein sequence ID" value="CAI9927132.1"/>
    <property type="molecule type" value="Genomic_DNA"/>
</dbReference>
<evidence type="ECO:0000313" key="11">
    <source>
        <dbReference type="Proteomes" id="UP001642409"/>
    </source>
</evidence>
<evidence type="ECO:0000256" key="3">
    <source>
        <dbReference type="ARBA" id="ARBA00022692"/>
    </source>
</evidence>
<dbReference type="GO" id="GO:0005886">
    <property type="term" value="C:plasma membrane"/>
    <property type="evidence" value="ECO:0007669"/>
    <property type="project" value="TreeGrafter"/>
</dbReference>
<dbReference type="AlphaFoldDB" id="A0AA86TU57"/>
<evidence type="ECO:0000256" key="4">
    <source>
        <dbReference type="ARBA" id="ARBA00022989"/>
    </source>
</evidence>
<dbReference type="InterPro" id="IPR004331">
    <property type="entry name" value="SPX_dom"/>
</dbReference>
<dbReference type="PROSITE" id="PS51382">
    <property type="entry name" value="SPX"/>
    <property type="match status" value="1"/>
</dbReference>
<feature type="transmembrane region" description="Helical" evidence="6">
    <location>
        <begin position="344"/>
        <end position="365"/>
    </location>
</feature>
<evidence type="ECO:0000259" key="8">
    <source>
        <dbReference type="PROSITE" id="PS51382"/>
    </source>
</evidence>
<dbReference type="Proteomes" id="UP001642409">
    <property type="component" value="Unassembled WGS sequence"/>
</dbReference>
<keyword evidence="11" id="KW-1185">Reference proteome</keyword>
<comment type="subcellular location">
    <subcellularLocation>
        <location evidence="1">Membrane</location>
        <topology evidence="1">Multi-pass membrane protein</topology>
    </subcellularLocation>
</comment>
<feature type="domain" description="EXS" evidence="7">
    <location>
        <begin position="422"/>
        <end position="628"/>
    </location>
</feature>